<organism evidence="2 3">
    <name type="scientific">Archangium violaceum Cb vi76</name>
    <dbReference type="NCBI Taxonomy" id="1406225"/>
    <lineage>
        <taxon>Bacteria</taxon>
        <taxon>Pseudomonadati</taxon>
        <taxon>Myxococcota</taxon>
        <taxon>Myxococcia</taxon>
        <taxon>Myxococcales</taxon>
        <taxon>Cystobacterineae</taxon>
        <taxon>Archangiaceae</taxon>
        <taxon>Archangium</taxon>
    </lineage>
</organism>
<feature type="signal peptide" evidence="1">
    <location>
        <begin position="1"/>
        <end position="21"/>
    </location>
</feature>
<proteinExistence type="predicted"/>
<dbReference type="AlphaFoldDB" id="A0A084SRN8"/>
<comment type="caution">
    <text evidence="2">The sequence shown here is derived from an EMBL/GenBank/DDBJ whole genome shotgun (WGS) entry which is preliminary data.</text>
</comment>
<feature type="chain" id="PRO_5001781493" description="Lipoprotein" evidence="1">
    <location>
        <begin position="22"/>
        <end position="129"/>
    </location>
</feature>
<dbReference type="RefSeq" id="WP_043399831.1">
    <property type="nucleotide sequence ID" value="NZ_JPMI01000161.1"/>
</dbReference>
<reference evidence="2 3" key="1">
    <citation type="submission" date="2014-07" db="EMBL/GenBank/DDBJ databases">
        <title>Draft Genome Sequence of Gephyronic Acid Producer, Cystobacter violaceus Strain Cb vi76.</title>
        <authorList>
            <person name="Stevens D.C."/>
            <person name="Young J."/>
            <person name="Carmichael R."/>
            <person name="Tan J."/>
            <person name="Taylor R.E."/>
        </authorList>
    </citation>
    <scope>NUCLEOTIDE SEQUENCE [LARGE SCALE GENOMIC DNA]</scope>
    <source>
        <strain evidence="2 3">Cb vi76</strain>
    </source>
</reference>
<accession>A0A084SRN8</accession>
<sequence>MNSPTLFRAVAAAGLSLAVVACGPQEESSSTEMSGIAAVESPVAQQGLSPDQARAAAAAVSGGTTDEDVVLGITYVRPHAVRPLRAAYAVPVTWTDGNGVLVRELIYVDVLDGSVLLREQLAESTGSTY</sequence>
<keyword evidence="1" id="KW-0732">Signal</keyword>
<evidence type="ECO:0008006" key="4">
    <source>
        <dbReference type="Google" id="ProtNLM"/>
    </source>
</evidence>
<gene>
    <name evidence="2" type="ORF">Q664_24150</name>
</gene>
<dbReference type="Proteomes" id="UP000028547">
    <property type="component" value="Unassembled WGS sequence"/>
</dbReference>
<evidence type="ECO:0000313" key="2">
    <source>
        <dbReference type="EMBL" id="KFA91123.1"/>
    </source>
</evidence>
<name>A0A084SRN8_9BACT</name>
<protein>
    <recommendedName>
        <fullName evidence="4">Lipoprotein</fullName>
    </recommendedName>
</protein>
<dbReference type="EMBL" id="JPMI01000161">
    <property type="protein sequence ID" value="KFA91123.1"/>
    <property type="molecule type" value="Genomic_DNA"/>
</dbReference>
<evidence type="ECO:0000313" key="3">
    <source>
        <dbReference type="Proteomes" id="UP000028547"/>
    </source>
</evidence>
<evidence type="ECO:0000256" key="1">
    <source>
        <dbReference type="SAM" id="SignalP"/>
    </source>
</evidence>